<gene>
    <name evidence="3" type="ORF">KSS89_10810</name>
</gene>
<organism evidence="3 4">
    <name type="scientific">Pseudomonas sessilinigenes</name>
    <dbReference type="NCBI Taxonomy" id="658629"/>
    <lineage>
        <taxon>Bacteria</taxon>
        <taxon>Pseudomonadati</taxon>
        <taxon>Pseudomonadota</taxon>
        <taxon>Gammaproteobacteria</taxon>
        <taxon>Pseudomonadales</taxon>
        <taxon>Pseudomonadaceae</taxon>
        <taxon>Pseudomonas</taxon>
    </lineage>
</organism>
<feature type="coiled-coil region" evidence="1">
    <location>
        <begin position="75"/>
        <end position="102"/>
    </location>
</feature>
<evidence type="ECO:0008006" key="5">
    <source>
        <dbReference type="Google" id="ProtNLM"/>
    </source>
</evidence>
<name>A0ABX8MWJ5_9PSED</name>
<evidence type="ECO:0000313" key="4">
    <source>
        <dbReference type="Proteomes" id="UP000693952"/>
    </source>
</evidence>
<protein>
    <recommendedName>
        <fullName evidence="5">Chemotaxis protein</fullName>
    </recommendedName>
</protein>
<feature type="compositionally biased region" description="Polar residues" evidence="2">
    <location>
        <begin position="1"/>
        <end position="23"/>
    </location>
</feature>
<keyword evidence="1" id="KW-0175">Coiled coil</keyword>
<evidence type="ECO:0000313" key="3">
    <source>
        <dbReference type="EMBL" id="QXH42688.1"/>
    </source>
</evidence>
<accession>A0ABX8MWJ5</accession>
<reference evidence="3" key="1">
    <citation type="submission" date="2021-06" db="EMBL/GenBank/DDBJ databases">
        <title>Updating the genus Pseudomonas: Description of 43 new species and partition of the Pseudomonas putida group.</title>
        <authorList>
            <person name="Girard L."/>
            <person name="Lood C."/>
            <person name="Vandamme P."/>
            <person name="Rokni-Zadeh H."/>
            <person name="van Noort V."/>
            <person name="Hofte M."/>
            <person name="Lavigne R."/>
            <person name="De Mot R."/>
        </authorList>
    </citation>
    <scope>NUCLEOTIDE SEQUENCE</scope>
    <source>
        <strain evidence="3">CMR12a</strain>
    </source>
</reference>
<sequence>MSSVGGITNGNNNLQLFSESSKTNDGDELSDSPLVVGPAGREGVKVSLSGAGLKKSSSVAGRDSDIDESGLPQSVKQILKMIRKLQQQISEKLAELQAVMADKRLSPEEAKVRIGSLQSDLAMLNGGLLSANASLVKAMRQEGLTPEQVMKASALLMKS</sequence>
<dbReference type="EMBL" id="CP077074">
    <property type="protein sequence ID" value="QXH42688.1"/>
    <property type="molecule type" value="Genomic_DNA"/>
</dbReference>
<dbReference type="RefSeq" id="WP_124346250.1">
    <property type="nucleotide sequence ID" value="NZ_CP027706.1"/>
</dbReference>
<dbReference type="Proteomes" id="UP000693952">
    <property type="component" value="Chromosome"/>
</dbReference>
<feature type="region of interest" description="Disordered" evidence="2">
    <location>
        <begin position="1"/>
        <end position="40"/>
    </location>
</feature>
<evidence type="ECO:0000256" key="1">
    <source>
        <dbReference type="SAM" id="Coils"/>
    </source>
</evidence>
<evidence type="ECO:0000256" key="2">
    <source>
        <dbReference type="SAM" id="MobiDB-lite"/>
    </source>
</evidence>
<keyword evidence="4" id="KW-1185">Reference proteome</keyword>
<proteinExistence type="predicted"/>